<feature type="compositionally biased region" description="Acidic residues" evidence="1">
    <location>
        <begin position="117"/>
        <end position="134"/>
    </location>
</feature>
<keyword evidence="4" id="KW-1185">Reference proteome</keyword>
<evidence type="ECO:0000313" key="4">
    <source>
        <dbReference type="Proteomes" id="UP001500420"/>
    </source>
</evidence>
<dbReference type="RefSeq" id="WP_343773787.1">
    <property type="nucleotide sequence ID" value="NZ_BAAADV010000003.1"/>
</dbReference>
<accession>A0AAV3TAG5</accession>
<organism evidence="3 4">
    <name type="scientific">Natronoarchaeum mannanilyticum</name>
    <dbReference type="NCBI Taxonomy" id="926360"/>
    <lineage>
        <taxon>Archaea</taxon>
        <taxon>Methanobacteriati</taxon>
        <taxon>Methanobacteriota</taxon>
        <taxon>Stenosarchaea group</taxon>
        <taxon>Halobacteria</taxon>
        <taxon>Halobacteriales</taxon>
        <taxon>Natronoarchaeaceae</taxon>
    </lineage>
</organism>
<keyword evidence="2" id="KW-1133">Transmembrane helix</keyword>
<protein>
    <recommendedName>
        <fullName evidence="5">Glutamate/valine-rich protein</fullName>
    </recommendedName>
</protein>
<proteinExistence type="predicted"/>
<feature type="transmembrane region" description="Helical" evidence="2">
    <location>
        <begin position="9"/>
        <end position="27"/>
    </location>
</feature>
<dbReference type="EMBL" id="BAAADV010000003">
    <property type="protein sequence ID" value="GAA0672661.1"/>
    <property type="molecule type" value="Genomic_DNA"/>
</dbReference>
<evidence type="ECO:0000313" key="3">
    <source>
        <dbReference type="EMBL" id="GAA0672661.1"/>
    </source>
</evidence>
<evidence type="ECO:0000256" key="1">
    <source>
        <dbReference type="SAM" id="MobiDB-lite"/>
    </source>
</evidence>
<keyword evidence="2" id="KW-0812">Transmembrane</keyword>
<dbReference type="Proteomes" id="UP001500420">
    <property type="component" value="Unassembled WGS sequence"/>
</dbReference>
<sequence>MNPRRVDAAVDLAYGALIFVAVVLIAVEGARVGVAFGFGVLVSYAIHVVWKMSRFDPEWMTQEVEQTVEKTVEETVEQTVEEEIGSVEQTVEQELEGVQEQVESVEERVDRRPREDEIADLLDETDGESGDDER</sequence>
<feature type="region of interest" description="Disordered" evidence="1">
    <location>
        <begin position="96"/>
        <end position="134"/>
    </location>
</feature>
<reference evidence="3 4" key="1">
    <citation type="journal article" date="2019" name="Int. J. Syst. Evol. Microbiol.">
        <title>The Global Catalogue of Microorganisms (GCM) 10K type strain sequencing project: providing services to taxonomists for standard genome sequencing and annotation.</title>
        <authorList>
            <consortium name="The Broad Institute Genomics Platform"/>
            <consortium name="The Broad Institute Genome Sequencing Center for Infectious Disease"/>
            <person name="Wu L."/>
            <person name="Ma J."/>
        </authorList>
    </citation>
    <scope>NUCLEOTIDE SEQUENCE [LARGE SCALE GENOMIC DNA]</scope>
    <source>
        <strain evidence="3 4">JCM 16328</strain>
    </source>
</reference>
<keyword evidence="2" id="KW-0472">Membrane</keyword>
<name>A0AAV3TAG5_9EURY</name>
<comment type="caution">
    <text evidence="3">The sequence shown here is derived from an EMBL/GenBank/DDBJ whole genome shotgun (WGS) entry which is preliminary data.</text>
</comment>
<gene>
    <name evidence="3" type="ORF">GCM10009020_19270</name>
</gene>
<feature type="compositionally biased region" description="Basic and acidic residues" evidence="1">
    <location>
        <begin position="105"/>
        <end position="116"/>
    </location>
</feature>
<evidence type="ECO:0008006" key="5">
    <source>
        <dbReference type="Google" id="ProtNLM"/>
    </source>
</evidence>
<evidence type="ECO:0000256" key="2">
    <source>
        <dbReference type="SAM" id="Phobius"/>
    </source>
</evidence>
<feature type="transmembrane region" description="Helical" evidence="2">
    <location>
        <begin position="33"/>
        <end position="50"/>
    </location>
</feature>
<dbReference type="AlphaFoldDB" id="A0AAV3TAG5"/>